<keyword evidence="4" id="KW-0285">Flavoprotein</keyword>
<comment type="similarity">
    <text evidence="2">Belongs to the nitronate monooxygenase family. NMO class I subfamily.</text>
</comment>
<dbReference type="GO" id="GO:0000166">
    <property type="term" value="F:nucleotide binding"/>
    <property type="evidence" value="ECO:0007669"/>
    <property type="project" value="UniProtKB-KW"/>
</dbReference>
<keyword evidence="3" id="KW-0216">Detoxification</keyword>
<evidence type="ECO:0000256" key="3">
    <source>
        <dbReference type="ARBA" id="ARBA00022575"/>
    </source>
</evidence>
<evidence type="ECO:0000256" key="9">
    <source>
        <dbReference type="ARBA" id="ARBA00031155"/>
    </source>
</evidence>
<evidence type="ECO:0000259" key="12">
    <source>
        <dbReference type="PROSITE" id="PS50835"/>
    </source>
</evidence>
<accession>N6Z5J1</accession>
<evidence type="ECO:0000256" key="6">
    <source>
        <dbReference type="ARBA" id="ARBA00022741"/>
    </source>
</evidence>
<protein>
    <recommendedName>
        <fullName evidence="11">Nitronate monooxygenase</fullName>
    </recommendedName>
    <alternativeName>
        <fullName evidence="9">Propionate 3-nitronate monooxygenase</fullName>
    </alternativeName>
</protein>
<gene>
    <name evidence="13" type="ORF">C666_10990</name>
</gene>
<evidence type="ECO:0000313" key="14">
    <source>
        <dbReference type="Proteomes" id="UP000013232"/>
    </source>
</evidence>
<proteinExistence type="inferred from homology"/>
<dbReference type="Gene3D" id="3.20.20.70">
    <property type="entry name" value="Aldolase class I"/>
    <property type="match status" value="1"/>
</dbReference>
<keyword evidence="6" id="KW-0547">Nucleotide-binding</keyword>
<dbReference type="PANTHER" id="PTHR42747:SF3">
    <property type="entry name" value="NITRONATE MONOOXYGENASE-RELATED"/>
    <property type="match status" value="1"/>
</dbReference>
<name>N6Z5J1_THAL4</name>
<evidence type="ECO:0000256" key="8">
    <source>
        <dbReference type="ARBA" id="ARBA00023033"/>
    </source>
</evidence>
<keyword evidence="5" id="KW-0288">FMN</keyword>
<comment type="cofactor">
    <cofactor evidence="1">
        <name>FMN</name>
        <dbReference type="ChEBI" id="CHEBI:58210"/>
    </cofactor>
</comment>
<evidence type="ECO:0000313" key="13">
    <source>
        <dbReference type="EMBL" id="ENO87414.1"/>
    </source>
</evidence>
<evidence type="ECO:0000256" key="1">
    <source>
        <dbReference type="ARBA" id="ARBA00001917"/>
    </source>
</evidence>
<dbReference type="Proteomes" id="UP000013232">
    <property type="component" value="Unassembled WGS sequence"/>
</dbReference>
<dbReference type="InterPro" id="IPR007110">
    <property type="entry name" value="Ig-like_dom"/>
</dbReference>
<dbReference type="EMBL" id="AMXE01000038">
    <property type="protein sequence ID" value="ENO87414.1"/>
    <property type="molecule type" value="Genomic_DNA"/>
</dbReference>
<sequence>MNDNLLDAIALTIPIFQAPMAGVSTPAMAGAVSQAGGLGALGLGAATAEAAAQAIRATQALTSRPFNANFFCHRPAASDRDVERRWIERAAPLFTRFGAEPPVALDEIYTSFRADDAMLAVLLETRPTVASFHFGLPRPDQLAALRHAGIRLVASATSLAEARQIEQAGFDAVVAQGWEAGGHRSIFDTDTDDERLDTEALTRLLARQTRLPVIAAGGLMDGRDAARALSWGALAVQMGTAFIGCPESAADTAYRTRLTEGGDTTMTCVISGRPARCLSNPFTEWGRDIPSSAIPAYPFAYALGKALNAAAKAAGETGYGAQWSGTGARRARAMPAAELMARLAAEMGGRQTG</sequence>
<keyword evidence="7" id="KW-0560">Oxidoreductase</keyword>
<keyword evidence="13" id="KW-0223">Dioxygenase</keyword>
<dbReference type="AlphaFoldDB" id="N6Z5J1"/>
<dbReference type="InterPro" id="IPR013785">
    <property type="entry name" value="Aldolase_TIM"/>
</dbReference>
<reference evidence="13 14" key="1">
    <citation type="submission" date="2012-09" db="EMBL/GenBank/DDBJ databases">
        <title>Draft Genome Sequences of 6 Strains from Genus Thauera.</title>
        <authorList>
            <person name="Liu B."/>
            <person name="Shapleigh J.P."/>
            <person name="Frostegard A.H."/>
        </authorList>
    </citation>
    <scope>NUCLEOTIDE SEQUENCE [LARGE SCALE GENOMIC DNA]</scope>
    <source>
        <strain evidence="14">47Lol / DSM 12138</strain>
    </source>
</reference>
<dbReference type="GO" id="GO:0009636">
    <property type="term" value="P:response to toxic substance"/>
    <property type="evidence" value="ECO:0007669"/>
    <property type="project" value="UniProtKB-KW"/>
</dbReference>
<evidence type="ECO:0000256" key="5">
    <source>
        <dbReference type="ARBA" id="ARBA00022643"/>
    </source>
</evidence>
<evidence type="ECO:0000256" key="2">
    <source>
        <dbReference type="ARBA" id="ARBA00009881"/>
    </source>
</evidence>
<evidence type="ECO:0000256" key="4">
    <source>
        <dbReference type="ARBA" id="ARBA00022630"/>
    </source>
</evidence>
<dbReference type="PROSITE" id="PS50835">
    <property type="entry name" value="IG_LIKE"/>
    <property type="match status" value="1"/>
</dbReference>
<dbReference type="GO" id="GO:0018580">
    <property type="term" value="F:nitronate monooxygenase activity"/>
    <property type="evidence" value="ECO:0007669"/>
    <property type="project" value="InterPro"/>
</dbReference>
<dbReference type="eggNOG" id="COG2070">
    <property type="taxonomic scope" value="Bacteria"/>
</dbReference>
<dbReference type="GO" id="GO:0051213">
    <property type="term" value="F:dioxygenase activity"/>
    <property type="evidence" value="ECO:0007669"/>
    <property type="project" value="UniProtKB-KW"/>
</dbReference>
<dbReference type="FunFam" id="3.20.20.70:FF:000154">
    <property type="entry name" value="Probable nitronate monooxygenase"/>
    <property type="match status" value="1"/>
</dbReference>
<dbReference type="STRING" id="1123367.GCA_000621305_01098"/>
<keyword evidence="14" id="KW-1185">Reference proteome</keyword>
<comment type="caution">
    <text evidence="13">The sequence shown here is derived from an EMBL/GenBank/DDBJ whole genome shotgun (WGS) entry which is preliminary data.</text>
</comment>
<dbReference type="PANTHER" id="PTHR42747">
    <property type="entry name" value="NITRONATE MONOOXYGENASE-RELATED"/>
    <property type="match status" value="1"/>
</dbReference>
<organism evidence="13 14">
    <name type="scientific">Thauera linaloolentis (strain DSM 12138 / JCM 21573 / CCUG 41526 / CIP 105981 / IAM 15112 / NBRC 102519 / 47Lol)</name>
    <dbReference type="NCBI Taxonomy" id="1123367"/>
    <lineage>
        <taxon>Bacteria</taxon>
        <taxon>Pseudomonadati</taxon>
        <taxon>Pseudomonadota</taxon>
        <taxon>Betaproteobacteria</taxon>
        <taxon>Rhodocyclales</taxon>
        <taxon>Zoogloeaceae</taxon>
        <taxon>Thauera</taxon>
    </lineage>
</organism>
<dbReference type="InterPro" id="IPR004136">
    <property type="entry name" value="NMO"/>
</dbReference>
<evidence type="ECO:0000256" key="7">
    <source>
        <dbReference type="ARBA" id="ARBA00023002"/>
    </source>
</evidence>
<dbReference type="CDD" id="cd04730">
    <property type="entry name" value="NPD_like"/>
    <property type="match status" value="1"/>
</dbReference>
<keyword evidence="8" id="KW-0503">Monooxygenase</keyword>
<dbReference type="RefSeq" id="WP_004338462.1">
    <property type="nucleotide sequence ID" value="NZ_AMXE01000038.1"/>
</dbReference>
<evidence type="ECO:0000256" key="10">
    <source>
        <dbReference type="ARBA" id="ARBA00049401"/>
    </source>
</evidence>
<feature type="domain" description="Ig-like" evidence="12">
    <location>
        <begin position="246"/>
        <end position="288"/>
    </location>
</feature>
<dbReference type="Pfam" id="PF03060">
    <property type="entry name" value="NMO"/>
    <property type="match status" value="1"/>
</dbReference>
<comment type="catalytic activity">
    <reaction evidence="10">
        <text>3 propionate 3-nitronate + 3 O2 + H2O = 3 3-oxopropanoate + 2 nitrate + nitrite + H2O2 + 3 H(+)</text>
        <dbReference type="Rhea" id="RHEA:57332"/>
        <dbReference type="ChEBI" id="CHEBI:15377"/>
        <dbReference type="ChEBI" id="CHEBI:15378"/>
        <dbReference type="ChEBI" id="CHEBI:15379"/>
        <dbReference type="ChEBI" id="CHEBI:16240"/>
        <dbReference type="ChEBI" id="CHEBI:16301"/>
        <dbReference type="ChEBI" id="CHEBI:17632"/>
        <dbReference type="ChEBI" id="CHEBI:33190"/>
        <dbReference type="ChEBI" id="CHEBI:136067"/>
    </reaction>
</comment>
<dbReference type="SUPFAM" id="SSF51412">
    <property type="entry name" value="Inosine monophosphate dehydrogenase (IMPDH)"/>
    <property type="match status" value="1"/>
</dbReference>
<dbReference type="OrthoDB" id="9778912at2"/>
<evidence type="ECO:0000256" key="11">
    <source>
        <dbReference type="ARBA" id="ARBA00067136"/>
    </source>
</evidence>